<feature type="domain" description="SET" evidence="1">
    <location>
        <begin position="42"/>
        <end position="275"/>
    </location>
</feature>
<reference evidence="2 3" key="1">
    <citation type="submission" date="2017-10" db="EMBL/GenBank/DDBJ databases">
        <title>A novel species of cold-tolerant Malassezia isolated from bats.</title>
        <authorList>
            <person name="Lorch J.M."/>
            <person name="Palmer J.M."/>
            <person name="Vanderwolf K.J."/>
            <person name="Schmidt K.Z."/>
            <person name="Verant M.L."/>
            <person name="Weller T.J."/>
            <person name="Blehert D.S."/>
        </authorList>
    </citation>
    <scope>NUCLEOTIDE SEQUENCE [LARGE SCALE GENOMIC DNA]</scope>
    <source>
        <strain evidence="2 3">NWHC:44797-103</strain>
    </source>
</reference>
<dbReference type="InterPro" id="IPR050869">
    <property type="entry name" value="H3K4_H4K5_MeTrfase"/>
</dbReference>
<dbReference type="PROSITE" id="PS50280">
    <property type="entry name" value="SET"/>
    <property type="match status" value="1"/>
</dbReference>
<dbReference type="InterPro" id="IPR001214">
    <property type="entry name" value="SET_dom"/>
</dbReference>
<dbReference type="Gene3D" id="2.170.270.10">
    <property type="entry name" value="SET domain"/>
    <property type="match status" value="1"/>
</dbReference>
<dbReference type="EMBL" id="KZ454993">
    <property type="protein sequence ID" value="PKI82960.1"/>
    <property type="molecule type" value="Genomic_DNA"/>
</dbReference>
<dbReference type="Gene3D" id="1.10.220.160">
    <property type="match status" value="1"/>
</dbReference>
<accession>A0A2N1J8S1</accession>
<dbReference type="Pfam" id="PF00856">
    <property type="entry name" value="SET"/>
    <property type="match status" value="1"/>
</dbReference>
<dbReference type="SUPFAM" id="SSF82199">
    <property type="entry name" value="SET domain"/>
    <property type="match status" value="1"/>
</dbReference>
<dbReference type="Gene3D" id="6.10.140.2220">
    <property type="match status" value="1"/>
</dbReference>
<sequence length="493" mass="54056">MSFAEVKAKRKARDFFSTQAHMRANEANKANDTPYAHALQGTSLYVVHTENYGRGLAVGSDAKPGDVLLRTTPHVSVLHTNQVQDRCYYCFRKRPIPLDAWDAARHCDECGALQRWASAARDAGQASVDPGADVRALAQMLWQRRHHGTHSNWWQQYSAMEARPTEDADAAQLAFQLARFVSMDADPATSLRAFECPDAESLLSMIGAYTANAFMLSDPQLDPIGVSISPVAALCNHSCTPNAVVVFPSSSSSRTMQLVSLKPIRSGEQVWTSYVDLMDTYAHRQHMLQARYMFTCSCPLCTLTTCGAPHWTDPRTSLWCRVPGCRGFVATPRLDADRSDTGACNAAEALAEMAQHDAAAIPYTKLLSMVAWLSELVPPANTLLWRLLYTMHLLAIERAQTDASSWGDAAQLTMLLCAGAQTCANKSDPESAVYPRGHPVRAMLLTTLGKLLVQVTSVAEVRRTPLFSGAPALPADVAQTACASRGDYWFRAW</sequence>
<dbReference type="InterPro" id="IPR046341">
    <property type="entry name" value="SET_dom_sf"/>
</dbReference>
<organism evidence="2 3">
    <name type="scientific">Malassezia vespertilionis</name>
    <dbReference type="NCBI Taxonomy" id="2020962"/>
    <lineage>
        <taxon>Eukaryota</taxon>
        <taxon>Fungi</taxon>
        <taxon>Dikarya</taxon>
        <taxon>Basidiomycota</taxon>
        <taxon>Ustilaginomycotina</taxon>
        <taxon>Malasseziomycetes</taxon>
        <taxon>Malasseziales</taxon>
        <taxon>Malasseziaceae</taxon>
        <taxon>Malassezia</taxon>
    </lineage>
</organism>
<dbReference type="OrthoDB" id="265717at2759"/>
<dbReference type="PANTHER" id="PTHR12197:SF251">
    <property type="entry name" value="EG:BACR7C10.4 PROTEIN"/>
    <property type="match status" value="1"/>
</dbReference>
<evidence type="ECO:0000259" key="1">
    <source>
        <dbReference type="PROSITE" id="PS50280"/>
    </source>
</evidence>
<dbReference type="AlphaFoldDB" id="A0A2N1J8S1"/>
<dbReference type="STRING" id="2020962.A0A2N1J8S1"/>
<proteinExistence type="predicted"/>
<gene>
    <name evidence="2" type="ORF">MVES_003145</name>
</gene>
<dbReference type="PANTHER" id="PTHR12197">
    <property type="entry name" value="HISTONE-LYSINE N-METHYLTRANSFERASE SMYD"/>
    <property type="match status" value="1"/>
</dbReference>
<dbReference type="Proteomes" id="UP000232875">
    <property type="component" value="Unassembled WGS sequence"/>
</dbReference>
<dbReference type="GO" id="GO:0005634">
    <property type="term" value="C:nucleus"/>
    <property type="evidence" value="ECO:0007669"/>
    <property type="project" value="TreeGrafter"/>
</dbReference>
<evidence type="ECO:0000313" key="3">
    <source>
        <dbReference type="Proteomes" id="UP000232875"/>
    </source>
</evidence>
<protein>
    <recommendedName>
        <fullName evidence="1">SET domain-containing protein</fullName>
    </recommendedName>
</protein>
<keyword evidence="3" id="KW-1185">Reference proteome</keyword>
<evidence type="ECO:0000313" key="2">
    <source>
        <dbReference type="EMBL" id="PKI82960.1"/>
    </source>
</evidence>
<name>A0A2N1J8S1_9BASI</name>